<accession>A0A151IFJ7</accession>
<dbReference type="EMBL" id="KQ977793">
    <property type="protein sequence ID" value="KYM99689.1"/>
    <property type="molecule type" value="Genomic_DNA"/>
</dbReference>
<feature type="transmembrane region" description="Helical" evidence="1">
    <location>
        <begin position="33"/>
        <end position="52"/>
    </location>
</feature>
<protein>
    <submittedName>
        <fullName evidence="2">Uncharacterized protein</fullName>
    </submittedName>
</protein>
<keyword evidence="3" id="KW-1185">Reference proteome</keyword>
<gene>
    <name evidence="2" type="ORF">ALC62_09605</name>
</gene>
<dbReference type="AlphaFoldDB" id="A0A151IFJ7"/>
<sequence>MTKTLQSALAPIFIISSFCCLILFEYPLGQPRPYYSCLYVVVVWSSIVYYYLYPIYIYKLEHMIIHFVDTKDLIIILLILISLYRCKVKFLKYFSQILFH</sequence>
<feature type="transmembrane region" description="Helical" evidence="1">
    <location>
        <begin position="64"/>
        <end position="84"/>
    </location>
</feature>
<organism evidence="2 3">
    <name type="scientific">Cyphomyrmex costatus</name>
    <dbReference type="NCBI Taxonomy" id="456900"/>
    <lineage>
        <taxon>Eukaryota</taxon>
        <taxon>Metazoa</taxon>
        <taxon>Ecdysozoa</taxon>
        <taxon>Arthropoda</taxon>
        <taxon>Hexapoda</taxon>
        <taxon>Insecta</taxon>
        <taxon>Pterygota</taxon>
        <taxon>Neoptera</taxon>
        <taxon>Endopterygota</taxon>
        <taxon>Hymenoptera</taxon>
        <taxon>Apocrita</taxon>
        <taxon>Aculeata</taxon>
        <taxon>Formicoidea</taxon>
        <taxon>Formicidae</taxon>
        <taxon>Myrmicinae</taxon>
        <taxon>Cyphomyrmex</taxon>
    </lineage>
</organism>
<reference evidence="2 3" key="1">
    <citation type="submission" date="2016-03" db="EMBL/GenBank/DDBJ databases">
        <title>Cyphomyrmex costatus WGS genome.</title>
        <authorList>
            <person name="Nygaard S."/>
            <person name="Hu H."/>
            <person name="Boomsma J."/>
            <person name="Zhang G."/>
        </authorList>
    </citation>
    <scope>NUCLEOTIDE SEQUENCE [LARGE SCALE GENOMIC DNA]</scope>
    <source>
        <strain evidence="2">MS0001</strain>
        <tissue evidence="2">Whole body</tissue>
    </source>
</reference>
<evidence type="ECO:0000313" key="2">
    <source>
        <dbReference type="EMBL" id="KYM99689.1"/>
    </source>
</evidence>
<name>A0A151IFJ7_9HYME</name>
<keyword evidence="1" id="KW-0472">Membrane</keyword>
<keyword evidence="1" id="KW-1133">Transmembrane helix</keyword>
<evidence type="ECO:0000313" key="3">
    <source>
        <dbReference type="Proteomes" id="UP000078542"/>
    </source>
</evidence>
<evidence type="ECO:0000256" key="1">
    <source>
        <dbReference type="SAM" id="Phobius"/>
    </source>
</evidence>
<feature type="transmembrane region" description="Helical" evidence="1">
    <location>
        <begin position="6"/>
        <end position="26"/>
    </location>
</feature>
<dbReference type="Proteomes" id="UP000078542">
    <property type="component" value="Unassembled WGS sequence"/>
</dbReference>
<proteinExistence type="predicted"/>
<keyword evidence="1" id="KW-0812">Transmembrane</keyword>